<feature type="domain" description="TRPM SLOG" evidence="12">
    <location>
        <begin position="221"/>
        <end position="489"/>
    </location>
</feature>
<dbReference type="GO" id="GO:0051262">
    <property type="term" value="P:protein tetramerization"/>
    <property type="evidence" value="ECO:0007669"/>
    <property type="project" value="InterPro"/>
</dbReference>
<dbReference type="Pfam" id="PF25508">
    <property type="entry name" value="TRPM2"/>
    <property type="match status" value="2"/>
</dbReference>
<dbReference type="Pfam" id="PF16519">
    <property type="entry name" value="TRPM_tetra"/>
    <property type="match status" value="1"/>
</dbReference>
<dbReference type="Pfam" id="PF00520">
    <property type="entry name" value="Ion_trans"/>
    <property type="match status" value="1"/>
</dbReference>
<feature type="region of interest" description="Disordered" evidence="8">
    <location>
        <begin position="1913"/>
        <end position="1952"/>
    </location>
</feature>
<reference evidence="15" key="1">
    <citation type="submission" date="2022-11" db="UniProtKB">
        <authorList>
            <consortium name="WormBaseParasite"/>
        </authorList>
    </citation>
    <scope>IDENTIFICATION</scope>
</reference>
<evidence type="ECO:0000313" key="15">
    <source>
        <dbReference type="WBParaSite" id="PSAMB.scaffold223size64209.g3512.t2"/>
    </source>
</evidence>
<sequence length="1952" mass="219431">MTIGFAKRQTSTSSDGLSNVHTPATTPNQPVHLRARYDPARNSVVSYLSVPRNSLTVTAHNLLSVAASLGTRTGMRTRTNTLASLLNGNRVVPLDDADDECPTTFARALSQKLTTTWIEQVFQKRECAKFIASAKDANKCGCGRNRSAHSVLALNPPNPNLLSPTLSPDAAGTKSEDEPTHTHSSPTAHRERWTISRHTIVDHTDAFGTIEFQGGPHPHKAQYVRLGFDTDPADIMYLFEKVWQIEPPKLVITVHGGIANFDMQLKLARVFRKGLLKAAKTTGAWIITSGINAGVVRHVAAALEGGGAYPRSRSKIVTIGIAPWGLLKKREELIGRDGTVSYHPHGFSPKGRFAVLNDRHSYFLLVDNGTVGRYGADIILRKRLEEYISQKQTIAGGMRRVPVVCVALEGGTCTVRAVLDYVTNIPPVPVVVCDGSGRAADLLAFAHQYALEDGTLPDGVKPQLLGLVQSVFGYSKQSAEKVILELMLCVKKRHLITVFRLGEDQQQDLDHSILTALLKGQNLSAPDQLALALAWNRVDIAQSDIFVLGQDWPPHALHNAMMEALIYDRVDFVRLLLENGVSMEKFLTFQRLEELYNTDKGPPNTLYYIVRDVVKIGHHYQYTIPDIGLALEKLMGSAYQSTYTSREFRIKYTAYRELRQEELLIDRSSSTTSCDWEDFDKLGPDNMTVAWMGSRALRNHILWRSKVRRDMKHRVAPMQTSPNSFAHLAKDATVDTDRADDDASSTHNDIEPDFKYPFNELLLWAVLTKRQEMARCMWQHGEEASAKALVACRLYKCLAKEAAEDYLEVEICEELRKYAEEFRKLSLELLEHCYQQDDDQTLQLLTYELRNWGNHTCLSLAVIANNKDFLAHPCCQILLADLWHGGLRIRSQSNMKVIMGLLCPPSILLLEFKSREELMQQPQTAAEHADDLSADTSSADSDDSGRESLEGSDDDDDVETPDPELGRRRKSSTHGSIASGNLASLFTGRSRRKQQQRRISTSSPPTQERSMSVRKSNTRKTERSDSKKVKKGKEETQRVSVAPEVPMVRPYSFRRNGRPGMPTSNTAIGFNNPNLSLGVNQLIDHHGGSLPNFNKGPNNVSPAIFTRVRAPRSLRLRRKFYEFYVAPITTFWAWVFSFIVFLMVFTYVLLIETPEEPTWIEWFLVAYVTAFGLEHLRKLLMSEPVLFSQKVKVFFNRYWNYVTTAAVVTFAIGFSFRMFPDTRDSFGRVILACNSVFWHIKLLDFMSIHPRLGPYITMAGKMVLNMSYIILVLLVTLMAFGLARQSITYPHERWHWLLVRNIFYKPYFMLYGEVYAGEIDTCGDEVWDQHAGSDWELDDLFGNETITGTNCVPGGWIPPILMTIFLLIANILLINMLIAIFNNIFNETNAMSQQVWLFQRYEQVMEYESTPFLPPPFTPLYHIYMLFKYCRVRRRGEKSKRRSALQYAKRDVFDFALKLFLDDEQVEKLHDFEEDCMDDLARIKEYNKNISTEERIHRTADRSEFMSIKLNDLVTRESALKSSVREVESRLETIEQTQNEILACLRQLTSAQMRPVAQMRPASNIAPALPVSEDDDVEQLSDQPTSAVVRRRSSIGGRRLSVGGPKMVVASEAPDTTAAAALFGARKELIDEETPLDHSAPNLLCRADRSPKPTHLPLRRASSSRLPPRPTPFGDLIGSPSLGAEGTVAKRGQRPRPNTVYASYVRTEVEVEGEGEDGELFIKPLVEAAKQARPRVRRSITECEAPTLSVRQQQFGAHGSPLSNSPSFRFRRNDEYTSITDYISVADPSSSTDLAVMRSTSDTSVTATAREEEESRDRFAENALTVLKRAKPSFVLKQNEMLREFEETSSRITGGLIEGRKRKETASVSMTNDEELKEMGLADLDVKDYLECLAAAEERESSLSSSMDSLSSARLEVAHTSTAPPAPLGRRESMAAALASADNTDTSTRATL</sequence>
<accession>A0A914VNX4</accession>
<dbReference type="InterPro" id="IPR005821">
    <property type="entry name" value="Ion_trans_dom"/>
</dbReference>
<evidence type="ECO:0000256" key="3">
    <source>
        <dbReference type="ARBA" id="ARBA00022692"/>
    </source>
</evidence>
<dbReference type="WBParaSite" id="PSAMB.scaffold223size64209.g3512.t2">
    <property type="protein sequence ID" value="PSAMB.scaffold223size64209.g3512.t2"/>
    <property type="gene ID" value="PSAMB.scaffold223size64209.g3512"/>
</dbReference>
<keyword evidence="14" id="KW-1185">Reference proteome</keyword>
<evidence type="ECO:0000256" key="2">
    <source>
        <dbReference type="ARBA" id="ARBA00022448"/>
    </source>
</evidence>
<dbReference type="GO" id="GO:0005886">
    <property type="term" value="C:plasma membrane"/>
    <property type="evidence" value="ECO:0007669"/>
    <property type="project" value="TreeGrafter"/>
</dbReference>
<dbReference type="Pfam" id="PF18139">
    <property type="entry name" value="LSDAT_euk"/>
    <property type="match status" value="1"/>
</dbReference>
<feature type="transmembrane region" description="Helical" evidence="9">
    <location>
        <begin position="1198"/>
        <end position="1219"/>
    </location>
</feature>
<feature type="domain" description="TRPM tetramerisation" evidence="11">
    <location>
        <begin position="1493"/>
        <end position="1546"/>
    </location>
</feature>
<evidence type="ECO:0000313" key="14">
    <source>
        <dbReference type="Proteomes" id="UP000887566"/>
    </source>
</evidence>
<feature type="region of interest" description="Disordered" evidence="8">
    <location>
        <begin position="919"/>
        <end position="1039"/>
    </location>
</feature>
<feature type="transmembrane region" description="Helical" evidence="9">
    <location>
        <begin position="1263"/>
        <end position="1283"/>
    </location>
</feature>
<protein>
    <submittedName>
        <fullName evidence="15">Uncharacterized protein</fullName>
    </submittedName>
</protein>
<evidence type="ECO:0000256" key="7">
    <source>
        <dbReference type="ARBA" id="ARBA00023303"/>
    </source>
</evidence>
<feature type="region of interest" description="Disordered" evidence="8">
    <location>
        <begin position="1"/>
        <end position="34"/>
    </location>
</feature>
<feature type="domain" description="Ion transport" evidence="10">
    <location>
        <begin position="1134"/>
        <end position="1391"/>
    </location>
</feature>
<evidence type="ECO:0000256" key="4">
    <source>
        <dbReference type="ARBA" id="ARBA00022989"/>
    </source>
</evidence>
<feature type="compositionally biased region" description="Polar residues" evidence="8">
    <location>
        <begin position="973"/>
        <end position="984"/>
    </location>
</feature>
<keyword evidence="3 9" id="KW-0812">Transmembrane</keyword>
<dbReference type="InterPro" id="IPR050927">
    <property type="entry name" value="TRPM"/>
</dbReference>
<dbReference type="PANTHER" id="PTHR13800">
    <property type="entry name" value="TRANSIENT RECEPTOR POTENTIAL CATION CHANNEL, SUBFAMILY M, MEMBER 6"/>
    <property type="match status" value="1"/>
</dbReference>
<name>A0A914VNX4_9BILA</name>
<feature type="compositionally biased region" description="Polar residues" evidence="8">
    <location>
        <begin position="1941"/>
        <end position="1952"/>
    </location>
</feature>
<keyword evidence="7" id="KW-0407">Ion channel</keyword>
<dbReference type="InterPro" id="IPR041491">
    <property type="entry name" value="TRPM_SLOG"/>
</dbReference>
<dbReference type="GO" id="GO:0005261">
    <property type="term" value="F:monoatomic cation channel activity"/>
    <property type="evidence" value="ECO:0007669"/>
    <property type="project" value="TreeGrafter"/>
</dbReference>
<evidence type="ECO:0000259" key="13">
    <source>
        <dbReference type="Pfam" id="PF25508"/>
    </source>
</evidence>
<keyword evidence="5" id="KW-0406">Ion transport</keyword>
<feature type="transmembrane region" description="Helical" evidence="9">
    <location>
        <begin position="1360"/>
        <end position="1381"/>
    </location>
</feature>
<evidence type="ECO:0000256" key="5">
    <source>
        <dbReference type="ARBA" id="ARBA00023065"/>
    </source>
</evidence>
<dbReference type="InterPro" id="IPR032415">
    <property type="entry name" value="TRPM_tetra"/>
</dbReference>
<keyword evidence="6 9" id="KW-0472">Membrane</keyword>
<evidence type="ECO:0000256" key="6">
    <source>
        <dbReference type="ARBA" id="ARBA00023136"/>
    </source>
</evidence>
<evidence type="ECO:0000259" key="12">
    <source>
        <dbReference type="Pfam" id="PF18139"/>
    </source>
</evidence>
<evidence type="ECO:0000259" key="11">
    <source>
        <dbReference type="Pfam" id="PF16519"/>
    </source>
</evidence>
<comment type="subcellular location">
    <subcellularLocation>
        <location evidence="1">Membrane</location>
        <topology evidence="1">Multi-pass membrane protein</topology>
    </subcellularLocation>
</comment>
<dbReference type="Proteomes" id="UP000887566">
    <property type="component" value="Unplaced"/>
</dbReference>
<evidence type="ECO:0000259" key="10">
    <source>
        <dbReference type="Pfam" id="PF00520"/>
    </source>
</evidence>
<evidence type="ECO:0000256" key="8">
    <source>
        <dbReference type="SAM" id="MobiDB-lite"/>
    </source>
</evidence>
<feature type="transmembrane region" description="Helical" evidence="9">
    <location>
        <begin position="1123"/>
        <end position="1147"/>
    </location>
</feature>
<feature type="domain" description="TRPM-like" evidence="13">
    <location>
        <begin position="544"/>
        <end position="668"/>
    </location>
</feature>
<proteinExistence type="predicted"/>
<keyword evidence="4 9" id="KW-1133">Transmembrane helix</keyword>
<keyword evidence="2" id="KW-0813">Transport</keyword>
<feature type="compositionally biased region" description="Polar residues" evidence="8">
    <location>
        <begin position="1004"/>
        <end position="1015"/>
    </location>
</feature>
<evidence type="ECO:0000256" key="1">
    <source>
        <dbReference type="ARBA" id="ARBA00004141"/>
    </source>
</evidence>
<feature type="domain" description="TRPM-like" evidence="13">
    <location>
        <begin position="730"/>
        <end position="872"/>
    </location>
</feature>
<organism evidence="14 15">
    <name type="scientific">Plectus sambesii</name>
    <dbReference type="NCBI Taxonomy" id="2011161"/>
    <lineage>
        <taxon>Eukaryota</taxon>
        <taxon>Metazoa</taxon>
        <taxon>Ecdysozoa</taxon>
        <taxon>Nematoda</taxon>
        <taxon>Chromadorea</taxon>
        <taxon>Plectida</taxon>
        <taxon>Plectina</taxon>
        <taxon>Plectoidea</taxon>
        <taxon>Plectidae</taxon>
        <taxon>Plectus</taxon>
    </lineage>
</organism>
<feature type="compositionally biased region" description="Low complexity" evidence="8">
    <location>
        <begin position="153"/>
        <end position="168"/>
    </location>
</feature>
<feature type="compositionally biased region" description="Basic and acidic residues" evidence="8">
    <location>
        <begin position="1019"/>
        <end position="1037"/>
    </location>
</feature>
<feature type="compositionally biased region" description="Acidic residues" evidence="8">
    <location>
        <begin position="950"/>
        <end position="962"/>
    </location>
</feature>
<dbReference type="InterPro" id="IPR057366">
    <property type="entry name" value="TRPM-like"/>
</dbReference>
<feature type="region of interest" description="Disordered" evidence="8">
    <location>
        <begin position="1633"/>
        <end position="1694"/>
    </location>
</feature>
<dbReference type="PANTHER" id="PTHR13800:SF10">
    <property type="entry name" value="GTL-1"/>
    <property type="match status" value="1"/>
</dbReference>
<feature type="compositionally biased region" description="Polar residues" evidence="8">
    <location>
        <begin position="8"/>
        <end position="29"/>
    </location>
</feature>
<evidence type="ECO:0000256" key="9">
    <source>
        <dbReference type="SAM" id="Phobius"/>
    </source>
</evidence>
<feature type="region of interest" description="Disordered" evidence="8">
    <location>
        <begin position="153"/>
        <end position="194"/>
    </location>
</feature>
<dbReference type="GO" id="GO:0030001">
    <property type="term" value="P:metal ion transport"/>
    <property type="evidence" value="ECO:0007669"/>
    <property type="project" value="TreeGrafter"/>
</dbReference>